<protein>
    <submittedName>
        <fullName evidence="9">Acyltransferase</fullName>
    </submittedName>
</protein>
<evidence type="ECO:0000256" key="2">
    <source>
        <dbReference type="ARBA" id="ARBA00010323"/>
    </source>
</evidence>
<keyword evidence="10" id="KW-1185">Reference proteome</keyword>
<dbReference type="InterPro" id="IPR024194">
    <property type="entry name" value="Ac/AlaTfrase_AlgI/DltB"/>
</dbReference>
<dbReference type="InterPro" id="IPR051085">
    <property type="entry name" value="MB_O-acyltransferase"/>
</dbReference>
<evidence type="ECO:0000256" key="7">
    <source>
        <dbReference type="PIRNR" id="PIRNR016636"/>
    </source>
</evidence>
<organism evidence="9 10">
    <name type="scientific">Agathobacter ruminis</name>
    <dbReference type="NCBI Taxonomy" id="1712665"/>
    <lineage>
        <taxon>Bacteria</taxon>
        <taxon>Bacillati</taxon>
        <taxon>Bacillota</taxon>
        <taxon>Clostridia</taxon>
        <taxon>Lachnospirales</taxon>
        <taxon>Lachnospiraceae</taxon>
        <taxon>Agathobacter</taxon>
    </lineage>
</organism>
<keyword evidence="7 9" id="KW-0012">Acyltransferase</keyword>
<evidence type="ECO:0000256" key="4">
    <source>
        <dbReference type="ARBA" id="ARBA00022692"/>
    </source>
</evidence>
<keyword evidence="5 8" id="KW-1133">Transmembrane helix</keyword>
<dbReference type="InterPro" id="IPR028362">
    <property type="entry name" value="AlgI"/>
</dbReference>
<reference evidence="9 10" key="1">
    <citation type="submission" date="2017-10" db="EMBL/GenBank/DDBJ databases">
        <title>Resolving the taxonomy of Roseburia spp., Eubacterium rectale and Agathobacter spp. through phylogenomic analysis.</title>
        <authorList>
            <person name="Sheridan P.O."/>
            <person name="Walker A.W."/>
            <person name="Duncan S.H."/>
            <person name="Scott K.P."/>
            <person name="Toole P.W.O."/>
            <person name="Luis P."/>
            <person name="Flint H.J."/>
        </authorList>
    </citation>
    <scope>NUCLEOTIDE SEQUENCE [LARGE SCALE GENOMIC DNA]</scope>
    <source>
        <strain evidence="9 10">JK623</strain>
    </source>
</reference>
<proteinExistence type="inferred from homology"/>
<dbReference type="PIRSF" id="PIRSF500217">
    <property type="entry name" value="AlgI"/>
    <property type="match status" value="1"/>
</dbReference>
<dbReference type="GO" id="GO:0005886">
    <property type="term" value="C:plasma membrane"/>
    <property type="evidence" value="ECO:0007669"/>
    <property type="project" value="UniProtKB-SubCell"/>
</dbReference>
<keyword evidence="6 7" id="KW-0472">Membrane</keyword>
<keyword evidence="3 7" id="KW-1003">Cell membrane</keyword>
<dbReference type="InterPro" id="IPR004299">
    <property type="entry name" value="MBOAT_fam"/>
</dbReference>
<evidence type="ECO:0000256" key="1">
    <source>
        <dbReference type="ARBA" id="ARBA00004651"/>
    </source>
</evidence>
<feature type="transmembrane region" description="Helical" evidence="8">
    <location>
        <begin position="354"/>
        <end position="372"/>
    </location>
</feature>
<dbReference type="Pfam" id="PF03062">
    <property type="entry name" value="MBOAT"/>
    <property type="match status" value="1"/>
</dbReference>
<evidence type="ECO:0000256" key="6">
    <source>
        <dbReference type="ARBA" id="ARBA00023136"/>
    </source>
</evidence>
<comment type="similarity">
    <text evidence="2 7">Belongs to the membrane-bound acyltransferase family.</text>
</comment>
<dbReference type="GO" id="GO:0042121">
    <property type="term" value="P:alginic acid biosynthetic process"/>
    <property type="evidence" value="ECO:0007669"/>
    <property type="project" value="InterPro"/>
</dbReference>
<dbReference type="EMBL" id="PDYG01000013">
    <property type="protein sequence ID" value="PHU38232.1"/>
    <property type="molecule type" value="Genomic_DNA"/>
</dbReference>
<evidence type="ECO:0000313" key="10">
    <source>
        <dbReference type="Proteomes" id="UP000224563"/>
    </source>
</evidence>
<feature type="transmembrane region" description="Helical" evidence="8">
    <location>
        <begin position="494"/>
        <end position="512"/>
    </location>
</feature>
<dbReference type="PIRSF" id="PIRSF016636">
    <property type="entry name" value="AlgI_DltB"/>
    <property type="match status" value="1"/>
</dbReference>
<dbReference type="PANTHER" id="PTHR13285">
    <property type="entry name" value="ACYLTRANSFERASE"/>
    <property type="match status" value="1"/>
</dbReference>
<accession>A0A2G3E4M4</accession>
<gene>
    <name evidence="9" type="ORF">CSX02_03790</name>
</gene>
<reference evidence="9 10" key="2">
    <citation type="submission" date="2017-10" db="EMBL/GenBank/DDBJ databases">
        <authorList>
            <person name="Banno H."/>
            <person name="Chua N.-H."/>
        </authorList>
    </citation>
    <scope>NUCLEOTIDE SEQUENCE [LARGE SCALE GENOMIC DNA]</scope>
    <source>
        <strain evidence="9 10">JK623</strain>
    </source>
</reference>
<evidence type="ECO:0000256" key="3">
    <source>
        <dbReference type="ARBA" id="ARBA00022475"/>
    </source>
</evidence>
<feature type="transmembrane region" description="Helical" evidence="8">
    <location>
        <begin position="330"/>
        <end position="348"/>
    </location>
</feature>
<evidence type="ECO:0000256" key="5">
    <source>
        <dbReference type="ARBA" id="ARBA00022989"/>
    </source>
</evidence>
<feature type="transmembrane region" description="Helical" evidence="8">
    <location>
        <begin position="99"/>
        <end position="119"/>
    </location>
</feature>
<feature type="transmembrane region" description="Helical" evidence="8">
    <location>
        <begin position="454"/>
        <end position="473"/>
    </location>
</feature>
<dbReference type="AlphaFoldDB" id="A0A2G3E4M4"/>
<feature type="transmembrane region" description="Helical" evidence="8">
    <location>
        <begin position="126"/>
        <end position="145"/>
    </location>
</feature>
<feature type="transmembrane region" description="Helical" evidence="8">
    <location>
        <begin position="29"/>
        <end position="54"/>
    </location>
</feature>
<comment type="caution">
    <text evidence="9">The sequence shown here is derived from an EMBL/GenBank/DDBJ whole genome shotgun (WGS) entry which is preliminary data.</text>
</comment>
<dbReference type="Proteomes" id="UP000224563">
    <property type="component" value="Unassembled WGS sequence"/>
</dbReference>
<name>A0A2G3E4M4_9FIRM</name>
<dbReference type="GO" id="GO:0016746">
    <property type="term" value="F:acyltransferase activity"/>
    <property type="evidence" value="ECO:0007669"/>
    <property type="project" value="UniProtKB-KW"/>
</dbReference>
<dbReference type="PANTHER" id="PTHR13285:SF18">
    <property type="entry name" value="PROTEIN-CYSTEINE N-PALMITOYLTRANSFERASE RASP"/>
    <property type="match status" value="1"/>
</dbReference>
<dbReference type="RefSeq" id="WP_099385697.1">
    <property type="nucleotide sequence ID" value="NZ_JANSWH010000063.1"/>
</dbReference>
<evidence type="ECO:0000313" key="9">
    <source>
        <dbReference type="EMBL" id="PHU38232.1"/>
    </source>
</evidence>
<keyword evidence="7 9" id="KW-0808">Transferase</keyword>
<keyword evidence="4 8" id="KW-0812">Transmembrane</keyword>
<comment type="subcellular location">
    <subcellularLocation>
        <location evidence="1">Cell membrane</location>
        <topology evidence="1">Multi-pass membrane protein</topology>
    </subcellularLocation>
</comment>
<feature type="transmembrane region" description="Helical" evidence="8">
    <location>
        <begin position="393"/>
        <end position="413"/>
    </location>
</feature>
<evidence type="ECO:0000256" key="8">
    <source>
        <dbReference type="SAM" id="Phobius"/>
    </source>
</evidence>
<feature type="transmembrane region" description="Helical" evidence="8">
    <location>
        <begin position="6"/>
        <end position="22"/>
    </location>
</feature>
<sequence>MDLISLKYVIFVLAVLVLYYIFPKKYRWCVLLAGSMTYYVLVCKWYVLFIIFTISTTYGCARWIQSMLEHQNAVVKAHKGEWDRETRKKYKERGLHKRMAVLFLGLILNFGILGFLKYIPWASEIGLLLPLGISFYTFQSMGYLIDVYREIVEPEKNYFKLALFVSFFPQIIQGPIAIYDKLANQLYEGHSLSYERTRRALLLILWGVMKKLIIADRAVTVVNLVTDNPSAYHGTYVLLAALTYAVQLYADFSGGIDIVRGVGELFGITMPINFNRPYFSRSLTEYWHRWHMTLGDWCRNYIFYPLSISKASLNASKWLKPKFGDHISKVLPSCIASVITFLVIGVWHGANMKYVYFGLWNGVVIMIGELIAPIRAKIAGGFFKVTRLKENGVFATVVAVVWTWLMILVGYYFDIAKNAHDAWLMLVRSVTDLHLPDLNPYTIVKTLELTGLDAWDYLVLIVGSVMWFAISMYQERTGRELRKVVLTRKLPLRWAILLIGIFAVLLFGFYGPGVNPAEFVYMQF</sequence>